<evidence type="ECO:0000313" key="7">
    <source>
        <dbReference type="RefSeq" id="XP_027367670.1"/>
    </source>
</evidence>
<keyword evidence="1 4" id="KW-0732">Signal</keyword>
<feature type="region of interest" description="Disordered" evidence="3">
    <location>
        <begin position="65"/>
        <end position="267"/>
    </location>
</feature>
<feature type="compositionally biased region" description="Basic and acidic residues" evidence="3">
    <location>
        <begin position="84"/>
        <end position="105"/>
    </location>
</feature>
<dbReference type="CDD" id="cd02244">
    <property type="entry name" value="cupin_7S_vicilin-like_N"/>
    <property type="match status" value="1"/>
</dbReference>
<dbReference type="KEGG" id="aprc:113873653"/>
<dbReference type="AlphaFoldDB" id="A0A8B8MGH1"/>
<dbReference type="CDD" id="cd02245">
    <property type="entry name" value="cupin_7S_vicilin-like_C"/>
    <property type="match status" value="1"/>
</dbReference>
<evidence type="ECO:0000256" key="3">
    <source>
        <dbReference type="SAM" id="MobiDB-lite"/>
    </source>
</evidence>
<feature type="compositionally biased region" description="Basic and acidic residues" evidence="3">
    <location>
        <begin position="116"/>
        <end position="142"/>
    </location>
</feature>
<feature type="signal peptide" evidence="4">
    <location>
        <begin position="1"/>
        <end position="24"/>
    </location>
</feature>
<dbReference type="Proteomes" id="UP000694853">
    <property type="component" value="Unplaced"/>
</dbReference>
<feature type="compositionally biased region" description="Basic and acidic residues" evidence="3">
    <location>
        <begin position="151"/>
        <end position="202"/>
    </location>
</feature>
<dbReference type="Gene3D" id="2.60.120.10">
    <property type="entry name" value="Jelly Rolls"/>
    <property type="match status" value="2"/>
</dbReference>
<evidence type="ECO:0000313" key="6">
    <source>
        <dbReference type="Proteomes" id="UP000694853"/>
    </source>
</evidence>
<evidence type="ECO:0000259" key="5">
    <source>
        <dbReference type="SMART" id="SM00835"/>
    </source>
</evidence>
<sequence>MKARFPLLLLLGIVFLASVSVSFGFAYWENESPSYHKCLQSCKREQDAHRQQACLARCKIFKDHQKEEEHDQPWPHPRPQPQHPQEKEHEEEHQHHQKEEEHDQPWPHPRPQPQHPQEKEHEEEHQHHQKEEAHKQEEHDQPWPRPRPRHPPQEKEHEEEHQHHQKEQEHEKEPRPHHPQEKEEHQHHQKEEEHEQEEHDQPWPRPRPSPHHPQEKEHEEEHQHHHKEEHEEEHQHHHKEEESEEGQSSESKSQKQKNPFHFRSNRFRTLVNNEHGYIRVLQRFDQRSNKLHNLRNYRIIEYKSKPSTLVLPHHSDADFLLVVAEGSAILTFLGPQESKTYILERGDALRIPAGTTFYMLNRDNNQNLRVIKLAIPVNKPGKFTNFYPSNSEDDESFFRGFSENILEASFDTPFEKIKKILLEDEKQEEGAIVEVSKEQVRELSKHAKSSSRKTISSEDEPFNLRTRGPIYSNKFGKFFEIPPHKNPQLQELDIFLSCVEIEEGGLLLPHYNSKAIVVLVVNKGKAKLELVGLEEQQQKQEQEQEEEEEQEGTRKVQSYRAKLSEGDIFVIPASHPVAINASTDFHIVAFGINAENNQRNFLAGEKDNVIRQIHKQVMVLAFPGSGQQLEKLLKKQSESYFVDAQPQQSEEGKKSRKDRLSSILNAFY</sequence>
<dbReference type="InterPro" id="IPR050253">
    <property type="entry name" value="Seed_Storage-Functional"/>
</dbReference>
<dbReference type="FunFam" id="2.60.120.10:FF:000162">
    <property type="entry name" value="Beta-conglycinin beta subunit 1"/>
    <property type="match status" value="1"/>
</dbReference>
<dbReference type="InterPro" id="IPR014710">
    <property type="entry name" value="RmlC-like_jellyroll"/>
</dbReference>
<gene>
    <name evidence="7" type="primary">LOC113873653</name>
</gene>
<feature type="domain" description="Cupin type-1" evidence="5">
    <location>
        <begin position="462"/>
        <end position="630"/>
    </location>
</feature>
<dbReference type="Pfam" id="PF00190">
    <property type="entry name" value="Cupin_1"/>
    <property type="match status" value="2"/>
</dbReference>
<accession>A0A8B8MGH1</accession>
<evidence type="ECO:0000256" key="1">
    <source>
        <dbReference type="ARBA" id="ARBA00022729"/>
    </source>
</evidence>
<dbReference type="SUPFAM" id="SSF51182">
    <property type="entry name" value="RmlC-like cupins"/>
    <property type="match status" value="2"/>
</dbReference>
<dbReference type="SMART" id="SM00835">
    <property type="entry name" value="Cupin_1"/>
    <property type="match status" value="2"/>
</dbReference>
<feature type="compositionally biased region" description="Basic residues" evidence="3">
    <location>
        <begin position="254"/>
        <end position="266"/>
    </location>
</feature>
<reference evidence="7" key="2">
    <citation type="submission" date="2025-08" db="UniProtKB">
        <authorList>
            <consortium name="RefSeq"/>
        </authorList>
    </citation>
    <scope>IDENTIFICATION</scope>
    <source>
        <tissue evidence="7">Young leaves</tissue>
    </source>
</reference>
<reference evidence="6" key="1">
    <citation type="journal article" date="2019" name="Toxins">
        <title>Detection of Abrin-Like and Prepropulchellin-Like Toxin Genes and Transcripts Using Whole Genome Sequencing and Full-Length Transcript Sequencing of Abrus precatorius.</title>
        <authorList>
            <person name="Hovde B.T."/>
            <person name="Daligault H.E."/>
            <person name="Hanschen E.R."/>
            <person name="Kunde Y.A."/>
            <person name="Johnson M.B."/>
            <person name="Starkenburg S.R."/>
            <person name="Johnson S.L."/>
        </authorList>
    </citation>
    <scope>NUCLEOTIDE SEQUENCE [LARGE SCALE GENOMIC DNA]</scope>
</reference>
<feature type="compositionally biased region" description="Basic and acidic residues" evidence="3">
    <location>
        <begin position="212"/>
        <end position="241"/>
    </location>
</feature>
<dbReference type="GeneID" id="113873653"/>
<dbReference type="PANTHER" id="PTHR31189:SF41">
    <property type="entry name" value="VICILIN C72"/>
    <property type="match status" value="1"/>
</dbReference>
<name>A0A8B8MGH1_ABRPR</name>
<evidence type="ECO:0000256" key="2">
    <source>
        <dbReference type="ARBA" id="ARBA00023597"/>
    </source>
</evidence>
<dbReference type="OrthoDB" id="1425232at2759"/>
<organism evidence="6 7">
    <name type="scientific">Abrus precatorius</name>
    <name type="common">Indian licorice</name>
    <name type="synonym">Glycine abrus</name>
    <dbReference type="NCBI Taxonomy" id="3816"/>
    <lineage>
        <taxon>Eukaryota</taxon>
        <taxon>Viridiplantae</taxon>
        <taxon>Streptophyta</taxon>
        <taxon>Embryophyta</taxon>
        <taxon>Tracheophyta</taxon>
        <taxon>Spermatophyta</taxon>
        <taxon>Magnoliopsida</taxon>
        <taxon>eudicotyledons</taxon>
        <taxon>Gunneridae</taxon>
        <taxon>Pentapetalae</taxon>
        <taxon>rosids</taxon>
        <taxon>fabids</taxon>
        <taxon>Fabales</taxon>
        <taxon>Fabaceae</taxon>
        <taxon>Papilionoideae</taxon>
        <taxon>50 kb inversion clade</taxon>
        <taxon>NPAAA clade</taxon>
        <taxon>indigoferoid/millettioid clade</taxon>
        <taxon>Abreae</taxon>
        <taxon>Abrus</taxon>
    </lineage>
</organism>
<dbReference type="PANTHER" id="PTHR31189">
    <property type="entry name" value="OS03G0336100 PROTEIN-RELATED"/>
    <property type="match status" value="1"/>
</dbReference>
<proteinExistence type="inferred from homology"/>
<dbReference type="InterPro" id="IPR011051">
    <property type="entry name" value="RmlC_Cupin_sf"/>
</dbReference>
<keyword evidence="6" id="KW-1185">Reference proteome</keyword>
<feature type="domain" description="Cupin type-1" evidence="5">
    <location>
        <begin position="260"/>
        <end position="418"/>
    </location>
</feature>
<feature type="chain" id="PRO_5034805612" evidence="4">
    <location>
        <begin position="25"/>
        <end position="668"/>
    </location>
</feature>
<dbReference type="InterPro" id="IPR006045">
    <property type="entry name" value="Cupin_1"/>
</dbReference>
<protein>
    <submittedName>
        <fullName evidence="7">Beta-conglycinin, beta chain-like</fullName>
    </submittedName>
</protein>
<feature type="region of interest" description="Disordered" evidence="3">
    <location>
        <begin position="535"/>
        <end position="556"/>
    </location>
</feature>
<dbReference type="RefSeq" id="XP_027367670.1">
    <property type="nucleotide sequence ID" value="XM_027511869.1"/>
</dbReference>
<evidence type="ECO:0000256" key="4">
    <source>
        <dbReference type="SAM" id="SignalP"/>
    </source>
</evidence>
<comment type="similarity">
    <text evidence="2">Belongs to the 7S seed storage protein family.</text>
</comment>